<organism evidence="2 3">
    <name type="scientific">Cladonia borealis</name>
    <dbReference type="NCBI Taxonomy" id="184061"/>
    <lineage>
        <taxon>Eukaryota</taxon>
        <taxon>Fungi</taxon>
        <taxon>Dikarya</taxon>
        <taxon>Ascomycota</taxon>
        <taxon>Pezizomycotina</taxon>
        <taxon>Lecanoromycetes</taxon>
        <taxon>OSLEUM clade</taxon>
        <taxon>Lecanoromycetidae</taxon>
        <taxon>Lecanorales</taxon>
        <taxon>Lecanorineae</taxon>
        <taxon>Cladoniaceae</taxon>
        <taxon>Cladonia</taxon>
    </lineage>
</organism>
<dbReference type="Proteomes" id="UP001166286">
    <property type="component" value="Unassembled WGS sequence"/>
</dbReference>
<dbReference type="GO" id="GO:0005762">
    <property type="term" value="C:mitochondrial large ribosomal subunit"/>
    <property type="evidence" value="ECO:0007669"/>
    <property type="project" value="TreeGrafter"/>
</dbReference>
<feature type="compositionally biased region" description="Basic and acidic residues" evidence="1">
    <location>
        <begin position="192"/>
        <end position="207"/>
    </location>
</feature>
<dbReference type="PANTHER" id="PTHR28266">
    <property type="entry name" value="54S RIBOSOMAL PROTEIN L20, MITOCHONDRIAL"/>
    <property type="match status" value="1"/>
</dbReference>
<proteinExistence type="predicted"/>
<keyword evidence="3" id="KW-1185">Reference proteome</keyword>
<evidence type="ECO:0000313" key="3">
    <source>
        <dbReference type="Proteomes" id="UP001166286"/>
    </source>
</evidence>
<evidence type="ECO:0000313" key="2">
    <source>
        <dbReference type="EMBL" id="KAK0517056.1"/>
    </source>
</evidence>
<dbReference type="EMBL" id="JAFEKC020000001">
    <property type="protein sequence ID" value="KAK0517056.1"/>
    <property type="molecule type" value="Genomic_DNA"/>
</dbReference>
<feature type="region of interest" description="Disordered" evidence="1">
    <location>
        <begin position="29"/>
        <end position="59"/>
    </location>
</feature>
<feature type="compositionally biased region" description="Polar residues" evidence="1">
    <location>
        <begin position="50"/>
        <end position="59"/>
    </location>
</feature>
<dbReference type="GO" id="GO:0003735">
    <property type="term" value="F:structural constituent of ribosome"/>
    <property type="evidence" value="ECO:0007669"/>
    <property type="project" value="TreeGrafter"/>
</dbReference>
<comment type="caution">
    <text evidence="2">The sequence shown here is derived from an EMBL/GenBank/DDBJ whole genome shotgun (WGS) entry which is preliminary data.</text>
</comment>
<accession>A0AA39RB21</accession>
<protein>
    <submittedName>
        <fullName evidence="2">Uncharacterized protein</fullName>
    </submittedName>
</protein>
<reference evidence="2" key="1">
    <citation type="submission" date="2023-03" db="EMBL/GenBank/DDBJ databases">
        <title>Complete genome of Cladonia borealis.</title>
        <authorList>
            <person name="Park H."/>
        </authorList>
    </citation>
    <scope>NUCLEOTIDE SEQUENCE</scope>
    <source>
        <strain evidence="2">ANT050790</strain>
    </source>
</reference>
<gene>
    <name evidence="2" type="ORF">JMJ35_000211</name>
</gene>
<feature type="region of interest" description="Disordered" evidence="1">
    <location>
        <begin position="188"/>
        <end position="207"/>
    </location>
</feature>
<dbReference type="PANTHER" id="PTHR28266:SF1">
    <property type="entry name" value="LARGE RIBOSOMAL SUBUNIT PROTEIN ML58"/>
    <property type="match status" value="1"/>
</dbReference>
<dbReference type="Pfam" id="PF12824">
    <property type="entry name" value="MRP-L20"/>
    <property type="match status" value="1"/>
</dbReference>
<sequence length="207" mass="24602">MSIFFPKRHPANLQFLHPPLAGFTPYTPCRHESSARRTTKRLRNKPDPSFTASIPPNQINDHIVFNPPSSAPSPYHTPSVFLPPNDPRRQLLAQSHQHANPYNQRGRGLPPIVNNHKPYEKKYHLREKEIEEIRRLRTEDPYTWSRAKLAEKYDCSPFFVGMIAPASEEKKAEEFKKIEQIKERWGRRRRYAREDRQKRRQMWARDQ</sequence>
<name>A0AA39RB21_9LECA</name>
<dbReference type="InterPro" id="IPR024388">
    <property type="entry name" value="Ribosomal_mL58"/>
</dbReference>
<dbReference type="AlphaFoldDB" id="A0AA39RB21"/>
<evidence type="ECO:0000256" key="1">
    <source>
        <dbReference type="SAM" id="MobiDB-lite"/>
    </source>
</evidence>